<dbReference type="EMBL" id="PRDL01000001">
    <property type="protein sequence ID" value="MBE8715885.1"/>
    <property type="molecule type" value="Genomic_DNA"/>
</dbReference>
<reference evidence="1" key="1">
    <citation type="submission" date="2018-07" db="EMBL/GenBank/DDBJ databases">
        <title>Genome assembly of strain Ka43.</title>
        <authorList>
            <person name="Kukolya J."/>
            <person name="Nagy I."/>
            <person name="Horvath B."/>
            <person name="Toth A."/>
        </authorList>
    </citation>
    <scope>NUCLEOTIDE SEQUENCE</scope>
    <source>
        <strain evidence="1">KB43</strain>
    </source>
</reference>
<protein>
    <submittedName>
        <fullName evidence="1">N-acetyltransferase</fullName>
    </submittedName>
</protein>
<dbReference type="Gene3D" id="3.40.630.30">
    <property type="match status" value="1"/>
</dbReference>
<proteinExistence type="predicted"/>
<sequence>MLQFSFVDSLQSIDPAAWNALCPTDYPFMRYEFLLALEITGATTANSGWQPHHLLAYRDGQLVIAQPWFIKSHSYGEYVFDWSWADAWQQLGHDYYPKLVNAIPFTPCTGPRLLLDASLDLKSLLPALTKALDAECQRLGFSGWHSLFVEQPSAVLWQERGAALRMGCQFHWHNRGYKNFDEFLATLLSRKRKNILQERNKVAAQGITFSCHEGESLSEDDCARFYDFYQMTYLKRSGHHGYLHGDFFVRIARELPRQCLLIQAHKDNRVIAAAWFFKDSNTLYGRYWGCLAEYDFLHFETCYYQGIDYLLRQGLQRFDGGAQGEHKIQRGFEACQTFSLHQLQDNRFHQAVDNFVEEEKLHIEQYIADVKAASPYRDHRAAQ</sequence>
<dbReference type="RefSeq" id="WP_193906575.1">
    <property type="nucleotide sequence ID" value="NZ_PRDL01000001.1"/>
</dbReference>
<keyword evidence="2" id="KW-1185">Reference proteome</keyword>
<gene>
    <name evidence="1" type="ORF">C4F51_01615</name>
</gene>
<evidence type="ECO:0000313" key="1">
    <source>
        <dbReference type="EMBL" id="MBE8715885.1"/>
    </source>
</evidence>
<comment type="caution">
    <text evidence="1">The sequence shown here is derived from an EMBL/GenBank/DDBJ whole genome shotgun (WGS) entry which is preliminary data.</text>
</comment>
<evidence type="ECO:0000313" key="2">
    <source>
        <dbReference type="Proteomes" id="UP000652567"/>
    </source>
</evidence>
<dbReference type="SUPFAM" id="SSF55729">
    <property type="entry name" value="Acyl-CoA N-acyltransferases (Nat)"/>
    <property type="match status" value="1"/>
</dbReference>
<dbReference type="Proteomes" id="UP000652567">
    <property type="component" value="Unassembled WGS sequence"/>
</dbReference>
<dbReference type="PANTHER" id="PTHR47017:SF1">
    <property type="entry name" value="ACYL-COA"/>
    <property type="match status" value="1"/>
</dbReference>
<organism evidence="1 2">
    <name type="scientific">Cellvibrio polysaccharolyticus</name>
    <dbReference type="NCBI Taxonomy" id="2082724"/>
    <lineage>
        <taxon>Bacteria</taxon>
        <taxon>Pseudomonadati</taxon>
        <taxon>Pseudomonadota</taxon>
        <taxon>Gammaproteobacteria</taxon>
        <taxon>Cellvibrionales</taxon>
        <taxon>Cellvibrionaceae</taxon>
        <taxon>Cellvibrio</taxon>
    </lineage>
</organism>
<dbReference type="InterPro" id="IPR007434">
    <property type="entry name" value="FemAB-like"/>
</dbReference>
<dbReference type="Pfam" id="PF04339">
    <property type="entry name" value="FemAB_like"/>
    <property type="match status" value="1"/>
</dbReference>
<dbReference type="AlphaFoldDB" id="A0A928UZ42"/>
<dbReference type="PANTHER" id="PTHR47017">
    <property type="entry name" value="ACYL-COA"/>
    <property type="match status" value="1"/>
</dbReference>
<accession>A0A928UZ42</accession>
<dbReference type="InterPro" id="IPR016181">
    <property type="entry name" value="Acyl_CoA_acyltransferase"/>
</dbReference>
<name>A0A928UZ42_9GAMM</name>